<organism evidence="3 4">
    <name type="scientific">Obba rivulosa</name>
    <dbReference type="NCBI Taxonomy" id="1052685"/>
    <lineage>
        <taxon>Eukaryota</taxon>
        <taxon>Fungi</taxon>
        <taxon>Dikarya</taxon>
        <taxon>Basidiomycota</taxon>
        <taxon>Agaricomycotina</taxon>
        <taxon>Agaricomycetes</taxon>
        <taxon>Polyporales</taxon>
        <taxon>Gelatoporiaceae</taxon>
        <taxon>Obba</taxon>
    </lineage>
</organism>
<accession>A0A8E2B045</accession>
<reference evidence="3 4" key="1">
    <citation type="submission" date="2016-07" db="EMBL/GenBank/DDBJ databases">
        <title>Draft genome of the white-rot fungus Obba rivulosa 3A-2.</title>
        <authorList>
            <consortium name="DOE Joint Genome Institute"/>
            <person name="Miettinen O."/>
            <person name="Riley R."/>
            <person name="Acob R."/>
            <person name="Barry K."/>
            <person name="Cullen D."/>
            <person name="De Vries R."/>
            <person name="Hainaut M."/>
            <person name="Hatakka A."/>
            <person name="Henrissat B."/>
            <person name="Hilden K."/>
            <person name="Kuo R."/>
            <person name="Labutti K."/>
            <person name="Lipzen A."/>
            <person name="Makela M.R."/>
            <person name="Sandor L."/>
            <person name="Spatafora J.W."/>
            <person name="Grigoriev I.V."/>
            <person name="Hibbett D.S."/>
        </authorList>
    </citation>
    <scope>NUCLEOTIDE SEQUENCE [LARGE SCALE GENOMIC DNA]</scope>
    <source>
        <strain evidence="3 4">3A-2</strain>
    </source>
</reference>
<dbReference type="PANTHER" id="PTHR36183:SF2">
    <property type="entry name" value="BETA-GLUCURONIDASE C-TERMINAL DOMAIN-CONTAINING PROTEIN"/>
    <property type="match status" value="1"/>
</dbReference>
<feature type="chain" id="PRO_5034677500" evidence="1">
    <location>
        <begin position="24"/>
        <end position="539"/>
    </location>
</feature>
<dbReference type="OrthoDB" id="2796951at2759"/>
<dbReference type="Proteomes" id="UP000250043">
    <property type="component" value="Unassembled WGS sequence"/>
</dbReference>
<dbReference type="EMBL" id="KV722386">
    <property type="protein sequence ID" value="OCH91400.1"/>
    <property type="molecule type" value="Genomic_DNA"/>
</dbReference>
<evidence type="ECO:0000256" key="1">
    <source>
        <dbReference type="SAM" id="SignalP"/>
    </source>
</evidence>
<dbReference type="InterPro" id="IPR031728">
    <property type="entry name" value="GlcAase_C"/>
</dbReference>
<evidence type="ECO:0000313" key="4">
    <source>
        <dbReference type="Proteomes" id="UP000250043"/>
    </source>
</evidence>
<dbReference type="PANTHER" id="PTHR36183">
    <property type="entry name" value="BETA-GLUCURONIDASE"/>
    <property type="match status" value="1"/>
</dbReference>
<dbReference type="AlphaFoldDB" id="A0A8E2B045"/>
<sequence>MRSSTRVLAAALGIECVRTFVSALDVTVPFFAPYNSNLLSPTLLSFSIEQDRWPDWAGVSERNEFTYKALQNYQALTGQPPNIRVGADSADHTIWSPDVSIVADEVFPTPDALTPYPEASTLTVGNDYYMLSQFLPSGTRMIWGVNLGLDNATNAVNMAKAIVDAFGTQEVQNSGVSLLRIEVGNEPDLYRNPTHGLRPKGWTVQEYVSDWESIADPVVEAIGISSNSGPVTLQGAAFSGQGYTPREIFALGILGSEAGATISTISQHRYSANFCNGGDLGLISFMNKAAVRGNLSIFDADIAATHEQGLVYILGETNSVACHGAPGISNTAAMALWVIDYTLQAATRGISEAYFHQGIGYKYNFIQPVTLNFSTIDNSPLDPPEPPHIQPAYYGGLVVDTFIGDTGSAAIIELSVDDDDVSGYAAFENGLFVRAVFVNMHPWLASDSGTRPSVHIDLDVMLGFGEDGSPLLDVDLFMGQTATARRLVIQHADDVSNLTWAGQSWENSDISPTGGLDLEMVDFSAGLDIRATEAVLVTF</sequence>
<proteinExistence type="predicted"/>
<dbReference type="GO" id="GO:0016787">
    <property type="term" value="F:hydrolase activity"/>
    <property type="evidence" value="ECO:0007669"/>
    <property type="project" value="UniProtKB-KW"/>
</dbReference>
<keyword evidence="4" id="KW-1185">Reference proteome</keyword>
<feature type="signal peptide" evidence="1">
    <location>
        <begin position="1"/>
        <end position="23"/>
    </location>
</feature>
<keyword evidence="3" id="KW-0378">Hydrolase</keyword>
<feature type="domain" description="Beta-glucuronidase C-terminal" evidence="2">
    <location>
        <begin position="423"/>
        <end position="536"/>
    </location>
</feature>
<dbReference type="SUPFAM" id="SSF51445">
    <property type="entry name" value="(Trans)glycosidases"/>
    <property type="match status" value="1"/>
</dbReference>
<protein>
    <submittedName>
        <fullName evidence="3">Glycoside hydrolase family 79 protein</fullName>
    </submittedName>
</protein>
<dbReference type="Pfam" id="PF16862">
    <property type="entry name" value="Glyco_hydro_79C"/>
    <property type="match status" value="1"/>
</dbReference>
<dbReference type="Gene3D" id="3.20.20.80">
    <property type="entry name" value="Glycosidases"/>
    <property type="match status" value="1"/>
</dbReference>
<dbReference type="InterPro" id="IPR017853">
    <property type="entry name" value="GH"/>
</dbReference>
<evidence type="ECO:0000259" key="2">
    <source>
        <dbReference type="Pfam" id="PF16862"/>
    </source>
</evidence>
<name>A0A8E2B045_9APHY</name>
<keyword evidence="1" id="KW-0732">Signal</keyword>
<evidence type="ECO:0000313" key="3">
    <source>
        <dbReference type="EMBL" id="OCH91400.1"/>
    </source>
</evidence>
<dbReference type="InterPro" id="IPR052974">
    <property type="entry name" value="GH79_Enzymes"/>
</dbReference>
<gene>
    <name evidence="3" type="ORF">OBBRIDRAFT_527923</name>
</gene>